<comment type="caution">
    <text evidence="1">The sequence shown here is derived from an EMBL/GenBank/DDBJ whole genome shotgun (WGS) entry which is preliminary data.</text>
</comment>
<evidence type="ECO:0008006" key="3">
    <source>
        <dbReference type="Google" id="ProtNLM"/>
    </source>
</evidence>
<protein>
    <recommendedName>
        <fullName evidence="3">Outer membrane protein beta-barrel domain-containing protein</fullName>
    </recommendedName>
</protein>
<dbReference type="PATRIC" id="fig|1172190.3.peg.1294"/>
<organism evidence="1 2">
    <name type="scientific">Sulfurimonas hongkongensis</name>
    <dbReference type="NCBI Taxonomy" id="1172190"/>
    <lineage>
        <taxon>Bacteria</taxon>
        <taxon>Pseudomonadati</taxon>
        <taxon>Campylobacterota</taxon>
        <taxon>Epsilonproteobacteria</taxon>
        <taxon>Campylobacterales</taxon>
        <taxon>Sulfurimonadaceae</taxon>
        <taxon>Sulfurimonas</taxon>
    </lineage>
</organism>
<dbReference type="RefSeq" id="WP_021287597.1">
    <property type="nucleotide sequence ID" value="NZ_AUPZ01000007.1"/>
</dbReference>
<reference evidence="1 2" key="1">
    <citation type="submission" date="2013-07" db="EMBL/GenBank/DDBJ databases">
        <title>Sulfurimonas hongkongensis AST-10 Genome Sequencing.</title>
        <authorList>
            <person name="Cai L."/>
            <person name="Zhang T."/>
        </authorList>
    </citation>
    <scope>NUCLEOTIDE SEQUENCE [LARGE SCALE GENOMIC DNA]</scope>
    <source>
        <strain evidence="1 2">AST-10</strain>
    </source>
</reference>
<dbReference type="eggNOG" id="COG3713">
    <property type="taxonomic scope" value="Bacteria"/>
</dbReference>
<dbReference type="Proteomes" id="UP000015520">
    <property type="component" value="Unassembled WGS sequence"/>
</dbReference>
<dbReference type="STRING" id="1172190.M947_06675"/>
<dbReference type="OrthoDB" id="8562138at2"/>
<evidence type="ECO:0000313" key="1">
    <source>
        <dbReference type="EMBL" id="EQB39674.1"/>
    </source>
</evidence>
<dbReference type="EMBL" id="AUPZ01000007">
    <property type="protein sequence ID" value="EQB39674.1"/>
    <property type="molecule type" value="Genomic_DNA"/>
</dbReference>
<name>T0KRT6_9BACT</name>
<gene>
    <name evidence="1" type="ORF">M947_06675</name>
</gene>
<proteinExistence type="predicted"/>
<sequence length="199" mass="22916">MKYLLLLFLTLSLGADNNYSLRIAHGKVTDSDFGQALCLDIQSFEHDLRVTSLDVGYLLKKDAFDLPLDFYLKGGLAYFDEASTQSDVYEGTIYIKVYYNIDFWQNRVRLGFGDGISYTSSLLYFEKVEAIEKNDYNSKFLNYIDFSVDFDIGKLFRYEALRETYLGFAIKHRSGIFGLINSVKHGGSNYYVLSLEKNF</sequence>
<accession>T0KRT6</accession>
<dbReference type="AlphaFoldDB" id="T0KRT6"/>
<evidence type="ECO:0000313" key="2">
    <source>
        <dbReference type="Proteomes" id="UP000015520"/>
    </source>
</evidence>
<keyword evidence="2" id="KW-1185">Reference proteome</keyword>